<dbReference type="EMBL" id="PXYV01000043">
    <property type="protein sequence ID" value="PSR21068.1"/>
    <property type="molecule type" value="Genomic_DNA"/>
</dbReference>
<dbReference type="InterPro" id="IPR029069">
    <property type="entry name" value="HotDog_dom_sf"/>
</dbReference>
<dbReference type="Gene3D" id="3.10.129.10">
    <property type="entry name" value="Hotdog Thioesterase"/>
    <property type="match status" value="1"/>
</dbReference>
<evidence type="ECO:0000313" key="2">
    <source>
        <dbReference type="EMBL" id="PSR21068.1"/>
    </source>
</evidence>
<protein>
    <recommendedName>
        <fullName evidence="1">MaoC-like domain-containing protein</fullName>
    </recommendedName>
</protein>
<dbReference type="PANTHER" id="PTHR43437:SF3">
    <property type="entry name" value="HYDROXYACYL-THIOESTER DEHYDRATASE TYPE 2, MITOCHONDRIAL"/>
    <property type="match status" value="1"/>
</dbReference>
<dbReference type="InterPro" id="IPR050965">
    <property type="entry name" value="UPF0336/Enoyl-CoA_hydratase"/>
</dbReference>
<dbReference type="GO" id="GO:0006633">
    <property type="term" value="P:fatty acid biosynthetic process"/>
    <property type="evidence" value="ECO:0007669"/>
    <property type="project" value="TreeGrafter"/>
</dbReference>
<proteinExistence type="predicted"/>
<feature type="domain" description="MaoC-like" evidence="1">
    <location>
        <begin position="82"/>
        <end position="167"/>
    </location>
</feature>
<dbReference type="Proteomes" id="UP000241848">
    <property type="component" value="Unassembled WGS sequence"/>
</dbReference>
<comment type="caution">
    <text evidence="2">The sequence shown here is derived from an EMBL/GenBank/DDBJ whole genome shotgun (WGS) entry which is preliminary data.</text>
</comment>
<dbReference type="GO" id="GO:0019171">
    <property type="term" value="F:(3R)-hydroxyacyl-[acyl-carrier-protein] dehydratase activity"/>
    <property type="evidence" value="ECO:0007669"/>
    <property type="project" value="TreeGrafter"/>
</dbReference>
<organism evidence="2 3">
    <name type="scientific">Sulfobacillus acidophilus</name>
    <dbReference type="NCBI Taxonomy" id="53633"/>
    <lineage>
        <taxon>Bacteria</taxon>
        <taxon>Bacillati</taxon>
        <taxon>Bacillota</taxon>
        <taxon>Clostridia</taxon>
        <taxon>Eubacteriales</taxon>
        <taxon>Clostridiales Family XVII. Incertae Sedis</taxon>
        <taxon>Sulfobacillus</taxon>
    </lineage>
</organism>
<name>A0A2T2WFT0_9FIRM</name>
<sequence>MAPRLLPRECGNRLLRKSETLRRVSRNPRKTPHKPSKFVIVPGSPNGCDTWAHGLSKSTASTKTTEECTVIAVGDSISETYVIDADLVSRFGSVVNDLNPLHVDPEIARQSRFGRPIAHGTLIMGFISALLGQRLPGPGSVYVVQHSEYRAPVYVGETVTVTITVVQLFSSGVARLAHEVRVDDRVAVTGYSDVLLDKKRNGARDSSV</sequence>
<dbReference type="AlphaFoldDB" id="A0A2T2WFT0"/>
<reference evidence="2 3" key="1">
    <citation type="journal article" date="2014" name="BMC Genomics">
        <title>Comparison of environmental and isolate Sulfobacillus genomes reveals diverse carbon, sulfur, nitrogen, and hydrogen metabolisms.</title>
        <authorList>
            <person name="Justice N.B."/>
            <person name="Norman A."/>
            <person name="Brown C.T."/>
            <person name="Singh A."/>
            <person name="Thomas B.C."/>
            <person name="Banfield J.F."/>
        </authorList>
    </citation>
    <scope>NUCLEOTIDE SEQUENCE [LARGE SCALE GENOMIC DNA]</scope>
    <source>
        <strain evidence="2">AMDSBA3</strain>
    </source>
</reference>
<evidence type="ECO:0000259" key="1">
    <source>
        <dbReference type="Pfam" id="PF01575"/>
    </source>
</evidence>
<dbReference type="PANTHER" id="PTHR43437">
    <property type="entry name" value="HYDROXYACYL-THIOESTER DEHYDRATASE TYPE 2, MITOCHONDRIAL-RELATED"/>
    <property type="match status" value="1"/>
</dbReference>
<dbReference type="InterPro" id="IPR002539">
    <property type="entry name" value="MaoC-like_dom"/>
</dbReference>
<gene>
    <name evidence="2" type="ORF">C7B45_12235</name>
</gene>
<evidence type="ECO:0000313" key="3">
    <source>
        <dbReference type="Proteomes" id="UP000241848"/>
    </source>
</evidence>
<dbReference type="Pfam" id="PF01575">
    <property type="entry name" value="MaoC_dehydratas"/>
    <property type="match status" value="1"/>
</dbReference>
<accession>A0A2T2WFT0</accession>
<dbReference type="SUPFAM" id="SSF54637">
    <property type="entry name" value="Thioesterase/thiol ester dehydrase-isomerase"/>
    <property type="match status" value="1"/>
</dbReference>